<dbReference type="Proteomes" id="UP001066276">
    <property type="component" value="Chromosome 2_1"/>
</dbReference>
<comment type="caution">
    <text evidence="1">The sequence shown here is derived from an EMBL/GenBank/DDBJ whole genome shotgun (WGS) entry which is preliminary data.</text>
</comment>
<name>A0AAV7VJN1_PLEWA</name>
<gene>
    <name evidence="1" type="ORF">NDU88_004941</name>
</gene>
<keyword evidence="2" id="KW-1185">Reference proteome</keyword>
<dbReference type="EMBL" id="JANPWB010000003">
    <property type="protein sequence ID" value="KAJ1201126.1"/>
    <property type="molecule type" value="Genomic_DNA"/>
</dbReference>
<dbReference type="AlphaFoldDB" id="A0AAV7VJN1"/>
<sequence>MSVHRTSSRQHRYPLDAASVATSWASDGGQIHTDLEMSRVRPGRARAGLSLHNQAMTWGPLSFIHESYAMVRGQETDGSAKIS</sequence>
<accession>A0AAV7VJN1</accession>
<protein>
    <submittedName>
        <fullName evidence="1">Uncharacterized protein</fullName>
    </submittedName>
</protein>
<reference evidence="1" key="1">
    <citation type="journal article" date="2022" name="bioRxiv">
        <title>Sequencing and chromosome-scale assembly of the giantPleurodeles waltlgenome.</title>
        <authorList>
            <person name="Brown T."/>
            <person name="Elewa A."/>
            <person name="Iarovenko S."/>
            <person name="Subramanian E."/>
            <person name="Araus A.J."/>
            <person name="Petzold A."/>
            <person name="Susuki M."/>
            <person name="Suzuki K.-i.T."/>
            <person name="Hayashi T."/>
            <person name="Toyoda A."/>
            <person name="Oliveira C."/>
            <person name="Osipova E."/>
            <person name="Leigh N.D."/>
            <person name="Simon A."/>
            <person name="Yun M.H."/>
        </authorList>
    </citation>
    <scope>NUCLEOTIDE SEQUENCE</scope>
    <source>
        <strain evidence="1">20211129_DDA</strain>
        <tissue evidence="1">Liver</tissue>
    </source>
</reference>
<evidence type="ECO:0000313" key="1">
    <source>
        <dbReference type="EMBL" id="KAJ1201126.1"/>
    </source>
</evidence>
<proteinExistence type="predicted"/>
<organism evidence="1 2">
    <name type="scientific">Pleurodeles waltl</name>
    <name type="common">Iberian ribbed newt</name>
    <dbReference type="NCBI Taxonomy" id="8319"/>
    <lineage>
        <taxon>Eukaryota</taxon>
        <taxon>Metazoa</taxon>
        <taxon>Chordata</taxon>
        <taxon>Craniata</taxon>
        <taxon>Vertebrata</taxon>
        <taxon>Euteleostomi</taxon>
        <taxon>Amphibia</taxon>
        <taxon>Batrachia</taxon>
        <taxon>Caudata</taxon>
        <taxon>Salamandroidea</taxon>
        <taxon>Salamandridae</taxon>
        <taxon>Pleurodelinae</taxon>
        <taxon>Pleurodeles</taxon>
    </lineage>
</organism>
<evidence type="ECO:0000313" key="2">
    <source>
        <dbReference type="Proteomes" id="UP001066276"/>
    </source>
</evidence>